<reference evidence="3" key="1">
    <citation type="submission" date="2022-11" db="UniProtKB">
        <authorList>
            <consortium name="WormBaseParasite"/>
        </authorList>
    </citation>
    <scope>IDENTIFICATION</scope>
</reference>
<dbReference type="Gene3D" id="2.20.25.240">
    <property type="match status" value="1"/>
</dbReference>
<accession>A0A914YWB4</accession>
<dbReference type="WBParaSite" id="PSU_v2.g2373.t1">
    <property type="protein sequence ID" value="PSU_v2.g2373.t1"/>
    <property type="gene ID" value="PSU_v2.g2373"/>
</dbReference>
<evidence type="ECO:0000313" key="2">
    <source>
        <dbReference type="Proteomes" id="UP000887577"/>
    </source>
</evidence>
<sequence length="494" mass="56088">MLAHEGHCYVRKSKHSKTNWKCHISNCPGEAKTQENIVVNVTAHNHLCIYDKIAAEILKEKVIEWGSQNCEVKSAKHLNAIYESLPATVTNYFPPKKNVLTSIIAKQKRRGLIDGEPGQRHFILSFPEINDQNIGRILNQIFMNLQNYYYRNRIILDQNPSSIFPNPQQQQQQHNQGQTSESFMNATVPSSGTSNEDMPTCSTFRNNSNNMDIPQASSSSSSTTTTTADSNAVFNNLNFLDQSLFSENEISEFRAFINNSMPRLEYDEIFLSATTAATENDNESPPVLEMEETQFFDFDYDSSNNQDLSLQNESNTTDINAECIQISAASIPNTPKKLRLEKAIHRLHQKQDISLNLVENIDDEIFTTSTNSQNFDDNNQLQTENIQNLNHNSFCSTSTLDRDVQSTSNQFNDIISSITNQENSLITDFGTDNSNNDNLMPTTENQIWEDKILVRILTNPDKENGQKELDEYSEKIISDLKNASKMVQEKMGKF</sequence>
<keyword evidence="2" id="KW-1185">Reference proteome</keyword>
<evidence type="ECO:0000313" key="3">
    <source>
        <dbReference type="WBParaSite" id="PSU_v2.g2373.t1"/>
    </source>
</evidence>
<feature type="compositionally biased region" description="Low complexity" evidence="1">
    <location>
        <begin position="160"/>
        <end position="180"/>
    </location>
</feature>
<organism evidence="2 3">
    <name type="scientific">Panagrolaimus superbus</name>
    <dbReference type="NCBI Taxonomy" id="310955"/>
    <lineage>
        <taxon>Eukaryota</taxon>
        <taxon>Metazoa</taxon>
        <taxon>Ecdysozoa</taxon>
        <taxon>Nematoda</taxon>
        <taxon>Chromadorea</taxon>
        <taxon>Rhabditida</taxon>
        <taxon>Tylenchina</taxon>
        <taxon>Panagrolaimomorpha</taxon>
        <taxon>Panagrolaimoidea</taxon>
        <taxon>Panagrolaimidae</taxon>
        <taxon>Panagrolaimus</taxon>
    </lineage>
</organism>
<dbReference type="Proteomes" id="UP000887577">
    <property type="component" value="Unplaced"/>
</dbReference>
<feature type="compositionally biased region" description="Low complexity" evidence="1">
    <location>
        <begin position="217"/>
        <end position="227"/>
    </location>
</feature>
<evidence type="ECO:0000256" key="1">
    <source>
        <dbReference type="SAM" id="MobiDB-lite"/>
    </source>
</evidence>
<proteinExistence type="predicted"/>
<name>A0A914YWB4_9BILA</name>
<feature type="compositionally biased region" description="Polar residues" evidence="1">
    <location>
        <begin position="181"/>
        <end position="216"/>
    </location>
</feature>
<protein>
    <submittedName>
        <fullName evidence="3">FLYWCH-type domain-containing protein</fullName>
    </submittedName>
</protein>
<dbReference type="AlphaFoldDB" id="A0A914YWB4"/>
<feature type="region of interest" description="Disordered" evidence="1">
    <location>
        <begin position="160"/>
        <end position="227"/>
    </location>
</feature>